<dbReference type="OMA" id="ACTQMAR"/>
<dbReference type="EMBL" id="KB446535">
    <property type="protein sequence ID" value="EME50233.1"/>
    <property type="molecule type" value="Genomic_DNA"/>
</dbReference>
<dbReference type="SMART" id="SM01017">
    <property type="entry name" value="Arrestin_C"/>
    <property type="match status" value="1"/>
</dbReference>
<dbReference type="STRING" id="675120.N1Q4H0"/>
<dbReference type="HOGENOM" id="CLU_057898_0_0_1"/>
<protein>
    <recommendedName>
        <fullName evidence="2">Arrestin C-terminal-like domain-containing protein</fullName>
    </recommendedName>
</protein>
<gene>
    <name evidence="3" type="ORF">DOTSEDRAFT_109486</name>
</gene>
<dbReference type="OrthoDB" id="298939at2759"/>
<evidence type="ECO:0000259" key="2">
    <source>
        <dbReference type="SMART" id="SM01017"/>
    </source>
</evidence>
<feature type="compositionally biased region" description="Polar residues" evidence="1">
    <location>
        <begin position="190"/>
        <end position="206"/>
    </location>
</feature>
<feature type="domain" description="Arrestin C-terminal-like" evidence="2">
    <location>
        <begin position="20"/>
        <end position="168"/>
    </location>
</feature>
<dbReference type="Proteomes" id="UP000016933">
    <property type="component" value="Unassembled WGS sequence"/>
</dbReference>
<dbReference type="Pfam" id="PF02752">
    <property type="entry name" value="Arrestin_C"/>
    <property type="match status" value="1"/>
</dbReference>
<reference evidence="4" key="1">
    <citation type="journal article" date="2012" name="PLoS Genet.">
        <title>The genomes of the fungal plant pathogens Cladosporium fulvum and Dothistroma septosporum reveal adaptation to different hosts and lifestyles but also signatures of common ancestry.</title>
        <authorList>
            <person name="de Wit P.J.G.M."/>
            <person name="van der Burgt A."/>
            <person name="Oekmen B."/>
            <person name="Stergiopoulos I."/>
            <person name="Abd-Elsalam K.A."/>
            <person name="Aerts A.L."/>
            <person name="Bahkali A.H."/>
            <person name="Beenen H.G."/>
            <person name="Chettri P."/>
            <person name="Cox M.P."/>
            <person name="Datema E."/>
            <person name="de Vries R.P."/>
            <person name="Dhillon B."/>
            <person name="Ganley A.R."/>
            <person name="Griffiths S.A."/>
            <person name="Guo Y."/>
            <person name="Hamelin R.C."/>
            <person name="Henrissat B."/>
            <person name="Kabir M.S."/>
            <person name="Jashni M.K."/>
            <person name="Kema G."/>
            <person name="Klaubauf S."/>
            <person name="Lapidus A."/>
            <person name="Levasseur A."/>
            <person name="Lindquist E."/>
            <person name="Mehrabi R."/>
            <person name="Ohm R.A."/>
            <person name="Owen T.J."/>
            <person name="Salamov A."/>
            <person name="Schwelm A."/>
            <person name="Schijlen E."/>
            <person name="Sun H."/>
            <person name="van den Burg H.A."/>
            <person name="van Ham R.C.H.J."/>
            <person name="Zhang S."/>
            <person name="Goodwin S.B."/>
            <person name="Grigoriev I.V."/>
            <person name="Collemare J."/>
            <person name="Bradshaw R.E."/>
        </authorList>
    </citation>
    <scope>NUCLEOTIDE SEQUENCE [LARGE SCALE GENOMIC DNA]</scope>
    <source>
        <strain evidence="4">NZE10 / CBS 128990</strain>
    </source>
</reference>
<sequence length="314" mass="35007">MSLPSPLTASDEVSIPRSAGQETVKLTAGLHRQVWVSGSSIFVDVHIANKHRKPVRRLELTLERDILSYRHAAPATYGRSSAQDRIFDNKERTVLTKSTFKAGTVGWNGVDAHTSDTRTCELELPRGHANIRCGKYFEVRYFLNITASPSSSRSISVQLPIVLIHMNSLDVVPNSVAQVAAAVEEKRRSLSSPARTTELGRQQSYAQGRAFAAPRQQSLDRQREHRADMDDIRHIIDTSPRKHPPQSKQGFATRKVTSNLRVLGDISYQTPPTNSDGRNFEGGSGLRDRLRRIGSLDSLRSKRSAIAERAKRLH</sequence>
<evidence type="ECO:0000256" key="1">
    <source>
        <dbReference type="SAM" id="MobiDB-lite"/>
    </source>
</evidence>
<evidence type="ECO:0000313" key="4">
    <source>
        <dbReference type="Proteomes" id="UP000016933"/>
    </source>
</evidence>
<feature type="compositionally biased region" description="Polar residues" evidence="1">
    <location>
        <begin position="267"/>
        <end position="277"/>
    </location>
</feature>
<dbReference type="Gene3D" id="2.60.40.640">
    <property type="match status" value="1"/>
</dbReference>
<dbReference type="eggNOG" id="ENOG502RWPB">
    <property type="taxonomic scope" value="Eukaryota"/>
</dbReference>
<dbReference type="AlphaFoldDB" id="N1Q4H0"/>
<feature type="compositionally biased region" description="Basic and acidic residues" evidence="1">
    <location>
        <begin position="218"/>
        <end position="227"/>
    </location>
</feature>
<dbReference type="InterPro" id="IPR011022">
    <property type="entry name" value="Arrestin_C-like"/>
</dbReference>
<organism evidence="3 4">
    <name type="scientific">Dothistroma septosporum (strain NZE10 / CBS 128990)</name>
    <name type="common">Red band needle blight fungus</name>
    <name type="synonym">Mycosphaerella pini</name>
    <dbReference type="NCBI Taxonomy" id="675120"/>
    <lineage>
        <taxon>Eukaryota</taxon>
        <taxon>Fungi</taxon>
        <taxon>Dikarya</taxon>
        <taxon>Ascomycota</taxon>
        <taxon>Pezizomycotina</taxon>
        <taxon>Dothideomycetes</taxon>
        <taxon>Dothideomycetidae</taxon>
        <taxon>Mycosphaerellales</taxon>
        <taxon>Mycosphaerellaceae</taxon>
        <taxon>Dothistroma</taxon>
    </lineage>
</organism>
<proteinExistence type="predicted"/>
<dbReference type="SUPFAM" id="SSF81296">
    <property type="entry name" value="E set domains"/>
    <property type="match status" value="1"/>
</dbReference>
<reference evidence="3 4" key="2">
    <citation type="journal article" date="2012" name="PLoS Pathog.">
        <title>Diverse lifestyles and strategies of plant pathogenesis encoded in the genomes of eighteen Dothideomycetes fungi.</title>
        <authorList>
            <person name="Ohm R.A."/>
            <person name="Feau N."/>
            <person name="Henrissat B."/>
            <person name="Schoch C.L."/>
            <person name="Horwitz B.A."/>
            <person name="Barry K.W."/>
            <person name="Condon B.J."/>
            <person name="Copeland A.C."/>
            <person name="Dhillon B."/>
            <person name="Glaser F."/>
            <person name="Hesse C.N."/>
            <person name="Kosti I."/>
            <person name="LaButti K."/>
            <person name="Lindquist E.A."/>
            <person name="Lucas S."/>
            <person name="Salamov A.A."/>
            <person name="Bradshaw R.E."/>
            <person name="Ciuffetti L."/>
            <person name="Hamelin R.C."/>
            <person name="Kema G.H.J."/>
            <person name="Lawrence C."/>
            <person name="Scott J.A."/>
            <person name="Spatafora J.W."/>
            <person name="Turgeon B.G."/>
            <person name="de Wit P.J.G.M."/>
            <person name="Zhong S."/>
            <person name="Goodwin S.B."/>
            <person name="Grigoriev I.V."/>
        </authorList>
    </citation>
    <scope>NUCLEOTIDE SEQUENCE [LARGE SCALE GENOMIC DNA]</scope>
    <source>
        <strain evidence="4">NZE10 / CBS 128990</strain>
    </source>
</reference>
<feature type="region of interest" description="Disordered" evidence="1">
    <location>
        <begin position="265"/>
        <end position="286"/>
    </location>
</feature>
<keyword evidence="4" id="KW-1185">Reference proteome</keyword>
<feature type="region of interest" description="Disordered" evidence="1">
    <location>
        <begin position="186"/>
        <end position="227"/>
    </location>
</feature>
<dbReference type="InterPro" id="IPR014756">
    <property type="entry name" value="Ig_E-set"/>
</dbReference>
<accession>N1Q4H0</accession>
<evidence type="ECO:0000313" key="3">
    <source>
        <dbReference type="EMBL" id="EME50233.1"/>
    </source>
</evidence>
<feature type="non-terminal residue" evidence="3">
    <location>
        <position position="314"/>
    </location>
</feature>
<name>N1Q4H0_DOTSN</name>
<dbReference type="InterPro" id="IPR014752">
    <property type="entry name" value="Arrestin-like_C"/>
</dbReference>